<keyword evidence="4" id="KW-0336">GPI-anchor</keyword>
<evidence type="ECO:0000256" key="10">
    <source>
        <dbReference type="SAM" id="MobiDB-lite"/>
    </source>
</evidence>
<dbReference type="OrthoDB" id="286301at2759"/>
<keyword evidence="3" id="KW-1003">Cell membrane</keyword>
<evidence type="ECO:0000256" key="4">
    <source>
        <dbReference type="ARBA" id="ARBA00022622"/>
    </source>
</evidence>
<sequence>MKTLIVQVPVLLFLINCVPTTSQSPAAAPAPPGPPNVTAILEKDGHFTVFIKLLQSTKVADNLNSQLNTSNQGLTILAPPDTAFSGLKVGMLNSFTEDQQVDLAQFHVLPYYLPQSRFQTASNPLNTEAGGSSQLLAMNVTTIGNQVNITTGETNATVSSTIYDDNELAVYQVDKVLLPLRFYVPLPPPPPSPPPPKKAAPKASPAYSGPVDSHGAKRQPGRVILAMICVMLAVQ</sequence>
<evidence type="ECO:0000256" key="6">
    <source>
        <dbReference type="ARBA" id="ARBA00022974"/>
    </source>
</evidence>
<comment type="subcellular location">
    <subcellularLocation>
        <location evidence="1">Cell membrane</location>
        <topology evidence="1">Lipid-anchor</topology>
        <topology evidence="1">GPI-anchor</topology>
    </subcellularLocation>
</comment>
<dbReference type="Pfam" id="PF02469">
    <property type="entry name" value="Fasciclin"/>
    <property type="match status" value="1"/>
</dbReference>
<comment type="caution">
    <text evidence="13">The sequence shown here is derived from an EMBL/GenBank/DDBJ whole genome shotgun (WGS) entry which is preliminary data.</text>
</comment>
<dbReference type="Proteomes" id="UP000298416">
    <property type="component" value="Unassembled WGS sequence"/>
</dbReference>
<keyword evidence="7" id="KW-0472">Membrane</keyword>
<feature type="signal peptide" evidence="11">
    <location>
        <begin position="1"/>
        <end position="22"/>
    </location>
</feature>
<dbReference type="InterPro" id="IPR045003">
    <property type="entry name" value="FLA_A"/>
</dbReference>
<keyword evidence="14" id="KW-1185">Reference proteome</keyword>
<evidence type="ECO:0000256" key="8">
    <source>
        <dbReference type="ARBA" id="ARBA00023180"/>
    </source>
</evidence>
<keyword evidence="8" id="KW-0325">Glycoprotein</keyword>
<feature type="chain" id="PRO_5036465575" description="FAS1 domain-containing protein" evidence="11">
    <location>
        <begin position="23"/>
        <end position="235"/>
    </location>
</feature>
<dbReference type="GO" id="GO:0009834">
    <property type="term" value="P:plant-type secondary cell wall biogenesis"/>
    <property type="evidence" value="ECO:0007669"/>
    <property type="project" value="UniProtKB-ARBA"/>
</dbReference>
<protein>
    <recommendedName>
        <fullName evidence="12">FAS1 domain-containing protein</fullName>
    </recommendedName>
</protein>
<feature type="domain" description="FAS1" evidence="12">
    <location>
        <begin position="34"/>
        <end position="177"/>
    </location>
</feature>
<name>A0A8X8W1R2_SALSN</name>
<dbReference type="PANTHER" id="PTHR32077:SF65">
    <property type="entry name" value="FASCICLIN-LIKE ARABINOGALACTAN PROTEIN 11"/>
    <property type="match status" value="1"/>
</dbReference>
<evidence type="ECO:0000256" key="5">
    <source>
        <dbReference type="ARBA" id="ARBA00022729"/>
    </source>
</evidence>
<feature type="region of interest" description="Disordered" evidence="10">
    <location>
        <begin position="188"/>
        <end position="215"/>
    </location>
</feature>
<evidence type="ECO:0000256" key="3">
    <source>
        <dbReference type="ARBA" id="ARBA00022475"/>
    </source>
</evidence>
<dbReference type="GO" id="GO:0005886">
    <property type="term" value="C:plasma membrane"/>
    <property type="evidence" value="ECO:0007669"/>
    <property type="project" value="UniProtKB-SubCell"/>
</dbReference>
<evidence type="ECO:0000256" key="11">
    <source>
        <dbReference type="SAM" id="SignalP"/>
    </source>
</evidence>
<evidence type="ECO:0000313" key="13">
    <source>
        <dbReference type="EMBL" id="KAG6386314.1"/>
    </source>
</evidence>
<dbReference type="GO" id="GO:0098552">
    <property type="term" value="C:side of membrane"/>
    <property type="evidence" value="ECO:0007669"/>
    <property type="project" value="UniProtKB-KW"/>
</dbReference>
<keyword evidence="6" id="KW-0654">Proteoglycan</keyword>
<keyword evidence="5 11" id="KW-0732">Signal</keyword>
<dbReference type="EMBL" id="PNBA02000022">
    <property type="protein sequence ID" value="KAG6386314.1"/>
    <property type="molecule type" value="Genomic_DNA"/>
</dbReference>
<reference evidence="13" key="2">
    <citation type="submission" date="2020-08" db="EMBL/GenBank/DDBJ databases">
        <title>Plant Genome Project.</title>
        <authorList>
            <person name="Zhang R.-G."/>
        </authorList>
    </citation>
    <scope>NUCLEOTIDE SEQUENCE</scope>
    <source>
        <strain evidence="13">Huo1</strain>
        <tissue evidence="13">Leaf</tissue>
    </source>
</reference>
<accession>A0A8X8W1R2</accession>
<evidence type="ECO:0000259" key="12">
    <source>
        <dbReference type="PROSITE" id="PS50213"/>
    </source>
</evidence>
<comment type="similarity">
    <text evidence="2">Belongs to the fasciclin-like AGP family.</text>
</comment>
<organism evidence="13">
    <name type="scientific">Salvia splendens</name>
    <name type="common">Scarlet sage</name>
    <dbReference type="NCBI Taxonomy" id="180675"/>
    <lineage>
        <taxon>Eukaryota</taxon>
        <taxon>Viridiplantae</taxon>
        <taxon>Streptophyta</taxon>
        <taxon>Embryophyta</taxon>
        <taxon>Tracheophyta</taxon>
        <taxon>Spermatophyta</taxon>
        <taxon>Magnoliopsida</taxon>
        <taxon>eudicotyledons</taxon>
        <taxon>Gunneridae</taxon>
        <taxon>Pentapetalae</taxon>
        <taxon>asterids</taxon>
        <taxon>lamiids</taxon>
        <taxon>Lamiales</taxon>
        <taxon>Lamiaceae</taxon>
        <taxon>Nepetoideae</taxon>
        <taxon>Mentheae</taxon>
        <taxon>Salviinae</taxon>
        <taxon>Salvia</taxon>
        <taxon>Salvia subgen. Calosphace</taxon>
        <taxon>core Calosphace</taxon>
    </lineage>
</organism>
<dbReference type="FunFam" id="2.30.180.10:FF:000006">
    <property type="entry name" value="Fasciclin-like arabinogalactan protein 11"/>
    <property type="match status" value="1"/>
</dbReference>
<gene>
    <name evidence="13" type="ORF">SASPL_155209</name>
</gene>
<proteinExistence type="inferred from homology"/>
<reference evidence="13" key="1">
    <citation type="submission" date="2018-01" db="EMBL/GenBank/DDBJ databases">
        <authorList>
            <person name="Mao J.F."/>
        </authorList>
    </citation>
    <scope>NUCLEOTIDE SEQUENCE</scope>
    <source>
        <strain evidence="13">Huo1</strain>
        <tissue evidence="13">Leaf</tissue>
    </source>
</reference>
<dbReference type="PROSITE" id="PS50213">
    <property type="entry name" value="FAS1"/>
    <property type="match status" value="1"/>
</dbReference>
<dbReference type="SMART" id="SM00554">
    <property type="entry name" value="FAS1"/>
    <property type="match status" value="1"/>
</dbReference>
<dbReference type="PANTHER" id="PTHR32077">
    <property type="entry name" value="FASCICLIN-LIKE ARABINOGALACTAN PROTEIN"/>
    <property type="match status" value="1"/>
</dbReference>
<evidence type="ECO:0000256" key="2">
    <source>
        <dbReference type="ARBA" id="ARBA00007843"/>
    </source>
</evidence>
<keyword evidence="4" id="KW-0449">Lipoprotein</keyword>
<feature type="compositionally biased region" description="Pro residues" evidence="10">
    <location>
        <begin position="188"/>
        <end position="198"/>
    </location>
</feature>
<dbReference type="AlphaFoldDB" id="A0A8X8W1R2"/>
<evidence type="ECO:0000313" key="14">
    <source>
        <dbReference type="Proteomes" id="UP000298416"/>
    </source>
</evidence>
<evidence type="ECO:0000256" key="7">
    <source>
        <dbReference type="ARBA" id="ARBA00023136"/>
    </source>
</evidence>
<evidence type="ECO:0000256" key="1">
    <source>
        <dbReference type="ARBA" id="ARBA00004609"/>
    </source>
</evidence>
<dbReference type="InterPro" id="IPR000782">
    <property type="entry name" value="FAS1_domain"/>
</dbReference>
<comment type="function">
    <text evidence="9">May be a cell surface adhesion protein.</text>
</comment>
<evidence type="ECO:0000256" key="9">
    <source>
        <dbReference type="ARBA" id="ARBA00024686"/>
    </source>
</evidence>